<sequence length="597" mass="69965">MIMLGDEDLIFLERVKANLRGQTNIWILVWVLLLLNVFTIIILLWTFSLVILFIFLLLALVGIKVLKSWANVEDIQQELVGSKEAQELMQGVKHIGEEIFDQEVQKFSRPLVNSIYQDFSRSLSWLWEEKDVFIERTEGMILELKSIPALIVSLNEEKGKLIKNLLNNIEIISSLLNDLKITRGISLKEMEQFLKEKLEDLRSTMLKEKDIFYDYVYKLLLAQIRNREEIENEEEFNLEEYFNVNKLGEQFALNLEKSLETRTMAFQDGIIRDMEDISADVVGKMQNCTLQLMNSFSEIHQILSRLLDESENEDQMLLQRLNQCCIKIAKLKDEAEEVMLTLAWQDILVEKRWGEIENQLLAIREQVNQNVEEDVIEYIKNFLAEEIPSFGAEMQNRDKAVFAKALVDAELIYQLYSGNKLSEVIRDGSYPLLMFIEPVDYLVRRNIRVTQEGLNRRRSIDLRNVSDEYEKLFQRVIEALESQNRELVQYIKDLFPRSFYSYCNNPYLKQRPENLNQAAWALFIDLLDDEYDNSGFYLVGILLVIHQIRNKYIHPFKALPRDLEKETELDYMRNCAIKATDILLSKQNQAVSKADSA</sequence>
<feature type="transmembrane region" description="Helical" evidence="1">
    <location>
        <begin position="25"/>
        <end position="58"/>
    </location>
</feature>
<organism evidence="2 3">
    <name type="scientific">Syntrophomonas wolfei</name>
    <dbReference type="NCBI Taxonomy" id="863"/>
    <lineage>
        <taxon>Bacteria</taxon>
        <taxon>Bacillati</taxon>
        <taxon>Bacillota</taxon>
        <taxon>Clostridia</taxon>
        <taxon>Eubacteriales</taxon>
        <taxon>Syntrophomonadaceae</taxon>
        <taxon>Syntrophomonas</taxon>
    </lineage>
</organism>
<evidence type="ECO:0000313" key="3">
    <source>
        <dbReference type="Proteomes" id="UP000263273"/>
    </source>
</evidence>
<reference evidence="2 3" key="1">
    <citation type="journal article" date="2018" name="Nat. Biotechnol.">
        <title>A standardized bacterial taxonomy based on genome phylogeny substantially revises the tree of life.</title>
        <authorList>
            <person name="Parks D.H."/>
            <person name="Chuvochina M."/>
            <person name="Waite D.W."/>
            <person name="Rinke C."/>
            <person name="Skarshewski A."/>
            <person name="Chaumeil P.A."/>
            <person name="Hugenholtz P."/>
        </authorList>
    </citation>
    <scope>NUCLEOTIDE SEQUENCE [LARGE SCALE GENOMIC DNA]</scope>
    <source>
        <strain evidence="2">UBA10948</strain>
    </source>
</reference>
<keyword evidence="1" id="KW-0812">Transmembrane</keyword>
<protein>
    <submittedName>
        <fullName evidence="2">Uncharacterized protein</fullName>
    </submittedName>
</protein>
<comment type="caution">
    <text evidence="2">The sequence shown here is derived from an EMBL/GenBank/DDBJ whole genome shotgun (WGS) entry which is preliminary data.</text>
</comment>
<dbReference type="AlphaFoldDB" id="A0A354YXI8"/>
<dbReference type="EMBL" id="DNZF01000198">
    <property type="protein sequence ID" value="HBK54070.1"/>
    <property type="molecule type" value="Genomic_DNA"/>
</dbReference>
<gene>
    <name evidence="2" type="ORF">DDZ44_09055</name>
</gene>
<proteinExistence type="predicted"/>
<evidence type="ECO:0000256" key="1">
    <source>
        <dbReference type="SAM" id="Phobius"/>
    </source>
</evidence>
<keyword evidence="1" id="KW-1133">Transmembrane helix</keyword>
<name>A0A354YXI8_9FIRM</name>
<dbReference type="Proteomes" id="UP000263273">
    <property type="component" value="Unassembled WGS sequence"/>
</dbReference>
<keyword evidence="1" id="KW-0472">Membrane</keyword>
<accession>A0A354YXI8</accession>
<dbReference type="RefSeq" id="WP_061214718.1">
    <property type="nucleotide sequence ID" value="NZ_DCDX01000085.1"/>
</dbReference>
<evidence type="ECO:0000313" key="2">
    <source>
        <dbReference type="EMBL" id="HBK54070.1"/>
    </source>
</evidence>